<keyword evidence="5" id="KW-0472">Membrane</keyword>
<comment type="subcellular location">
    <subcellularLocation>
        <location evidence="1">Membrane</location>
        <topology evidence="1">Multi-pass membrane protein</topology>
    </subcellularLocation>
</comment>
<reference evidence="10" key="1">
    <citation type="journal article" date="2023" name="G3 (Bethesda)">
        <title>A reference genome for the long-term kleptoplast-retaining sea slug Elysia crispata morphotype clarki.</title>
        <authorList>
            <person name="Eastman K.E."/>
            <person name="Pendleton A.L."/>
            <person name="Shaikh M.A."/>
            <person name="Suttiyut T."/>
            <person name="Ogas R."/>
            <person name="Tomko P."/>
            <person name="Gavelis G."/>
            <person name="Widhalm J.R."/>
            <person name="Wisecaver J.H."/>
        </authorList>
    </citation>
    <scope>NUCLEOTIDE SEQUENCE</scope>
    <source>
        <strain evidence="10">ECLA1</strain>
    </source>
</reference>
<dbReference type="PROSITE" id="PS50262">
    <property type="entry name" value="G_PROTEIN_RECEP_F1_2"/>
    <property type="match status" value="1"/>
</dbReference>
<name>A0AAE0ZA19_9GAST</name>
<dbReference type="PANTHER" id="PTHR45695">
    <property type="entry name" value="LEUCOKININ RECEPTOR-RELATED"/>
    <property type="match status" value="1"/>
</dbReference>
<keyword evidence="2" id="KW-0812">Transmembrane</keyword>
<evidence type="ECO:0000259" key="9">
    <source>
        <dbReference type="PROSITE" id="PS50262"/>
    </source>
</evidence>
<feature type="compositionally biased region" description="Basic and acidic residues" evidence="8">
    <location>
        <begin position="280"/>
        <end position="293"/>
    </location>
</feature>
<dbReference type="GO" id="GO:0004930">
    <property type="term" value="F:G protein-coupled receptor activity"/>
    <property type="evidence" value="ECO:0007669"/>
    <property type="project" value="UniProtKB-KW"/>
</dbReference>
<feature type="domain" description="G-protein coupled receptors family 1 profile" evidence="9">
    <location>
        <begin position="1"/>
        <end position="56"/>
    </location>
</feature>
<evidence type="ECO:0000256" key="8">
    <source>
        <dbReference type="SAM" id="MobiDB-lite"/>
    </source>
</evidence>
<evidence type="ECO:0000256" key="5">
    <source>
        <dbReference type="ARBA" id="ARBA00023136"/>
    </source>
</evidence>
<gene>
    <name evidence="10" type="ORF">RRG08_008070</name>
</gene>
<evidence type="ECO:0000256" key="4">
    <source>
        <dbReference type="ARBA" id="ARBA00023040"/>
    </source>
</evidence>
<keyword evidence="4" id="KW-0297">G-protein coupled receptor</keyword>
<dbReference type="PANTHER" id="PTHR45695:SF9">
    <property type="entry name" value="LEUCOKININ RECEPTOR"/>
    <property type="match status" value="1"/>
</dbReference>
<evidence type="ECO:0000313" key="10">
    <source>
        <dbReference type="EMBL" id="KAK3764652.1"/>
    </source>
</evidence>
<evidence type="ECO:0000256" key="7">
    <source>
        <dbReference type="ARBA" id="ARBA00023224"/>
    </source>
</evidence>
<organism evidence="10 11">
    <name type="scientific">Elysia crispata</name>
    <name type="common">lettuce slug</name>
    <dbReference type="NCBI Taxonomy" id="231223"/>
    <lineage>
        <taxon>Eukaryota</taxon>
        <taxon>Metazoa</taxon>
        <taxon>Spiralia</taxon>
        <taxon>Lophotrochozoa</taxon>
        <taxon>Mollusca</taxon>
        <taxon>Gastropoda</taxon>
        <taxon>Heterobranchia</taxon>
        <taxon>Euthyneura</taxon>
        <taxon>Panpulmonata</taxon>
        <taxon>Sacoglossa</taxon>
        <taxon>Placobranchoidea</taxon>
        <taxon>Plakobranchidae</taxon>
        <taxon>Elysia</taxon>
    </lineage>
</organism>
<feature type="region of interest" description="Disordered" evidence="8">
    <location>
        <begin position="255"/>
        <end position="295"/>
    </location>
</feature>
<dbReference type="AlphaFoldDB" id="A0AAE0ZA19"/>
<evidence type="ECO:0000256" key="6">
    <source>
        <dbReference type="ARBA" id="ARBA00023170"/>
    </source>
</evidence>
<dbReference type="InterPro" id="IPR000276">
    <property type="entry name" value="GPCR_Rhodpsn"/>
</dbReference>
<evidence type="ECO:0000256" key="2">
    <source>
        <dbReference type="ARBA" id="ARBA00022692"/>
    </source>
</evidence>
<evidence type="ECO:0000256" key="3">
    <source>
        <dbReference type="ARBA" id="ARBA00022989"/>
    </source>
</evidence>
<dbReference type="Pfam" id="PF00001">
    <property type="entry name" value="7tm_1"/>
    <property type="match status" value="1"/>
</dbReference>
<sequence length="320" mass="35415">MLVTIVLLFGVCWLPLHSFIIIITFNKTAFGAAANEVYFGVHWLSMANSFVNPVVYGFMNENFRADLESMLFKCCGCGHQCRRQRLKYRAAAVKRRVGDGHGGDAGTYSLPQLYETGGKAGKSSGHFRVNQQKYASQSKSCSSPDALKVKVKVGADTNVGVGWDAAQPEDELWQGGSEIRNNGVAQRINLPPSLEEGHERKYEGGKNQRENPSGFKGNFQNERMANRGGRIAETENLLTNEISKEDFNTCYLDTSDKWSGRKSSSDSGRGTANGNSPDSGVRKYDRKKGEKNSLLENCNMEQSVCSNRYTPSLTKFSQDE</sequence>
<feature type="region of interest" description="Disordered" evidence="8">
    <location>
        <begin position="189"/>
        <end position="221"/>
    </location>
</feature>
<comment type="caution">
    <text evidence="10">The sequence shown here is derived from an EMBL/GenBank/DDBJ whole genome shotgun (WGS) entry which is preliminary data.</text>
</comment>
<accession>A0AAE0ZA19</accession>
<feature type="compositionally biased region" description="Basic and acidic residues" evidence="8">
    <location>
        <begin position="195"/>
        <end position="209"/>
    </location>
</feature>
<keyword evidence="7" id="KW-0807">Transducer</keyword>
<protein>
    <recommendedName>
        <fullName evidence="9">G-protein coupled receptors family 1 profile domain-containing protein</fullName>
    </recommendedName>
</protein>
<dbReference type="Proteomes" id="UP001283361">
    <property type="component" value="Unassembled WGS sequence"/>
</dbReference>
<dbReference type="InterPro" id="IPR017452">
    <property type="entry name" value="GPCR_Rhodpsn_7TM"/>
</dbReference>
<evidence type="ECO:0000256" key="1">
    <source>
        <dbReference type="ARBA" id="ARBA00004141"/>
    </source>
</evidence>
<dbReference type="Gene3D" id="1.20.1070.10">
    <property type="entry name" value="Rhodopsin 7-helix transmembrane proteins"/>
    <property type="match status" value="1"/>
</dbReference>
<dbReference type="GO" id="GO:0005886">
    <property type="term" value="C:plasma membrane"/>
    <property type="evidence" value="ECO:0007669"/>
    <property type="project" value="TreeGrafter"/>
</dbReference>
<keyword evidence="3" id="KW-1133">Transmembrane helix</keyword>
<dbReference type="SUPFAM" id="SSF81321">
    <property type="entry name" value="Family A G protein-coupled receptor-like"/>
    <property type="match status" value="1"/>
</dbReference>
<proteinExistence type="predicted"/>
<evidence type="ECO:0000313" key="11">
    <source>
        <dbReference type="Proteomes" id="UP001283361"/>
    </source>
</evidence>
<keyword evidence="11" id="KW-1185">Reference proteome</keyword>
<dbReference type="EMBL" id="JAWDGP010004416">
    <property type="protein sequence ID" value="KAK3764652.1"/>
    <property type="molecule type" value="Genomic_DNA"/>
</dbReference>
<keyword evidence="6" id="KW-0675">Receptor</keyword>